<dbReference type="Proteomes" id="UP000316270">
    <property type="component" value="Chromosome 7"/>
</dbReference>
<evidence type="ECO:0000313" key="2">
    <source>
        <dbReference type="EMBL" id="QDS72143.1"/>
    </source>
</evidence>
<feature type="compositionally biased region" description="Low complexity" evidence="1">
    <location>
        <begin position="85"/>
        <end position="95"/>
    </location>
</feature>
<accession>A0A517L932</accession>
<proteinExistence type="predicted"/>
<evidence type="ECO:0000313" key="3">
    <source>
        <dbReference type="Proteomes" id="UP000316270"/>
    </source>
</evidence>
<feature type="compositionally biased region" description="Polar residues" evidence="1">
    <location>
        <begin position="115"/>
        <end position="140"/>
    </location>
</feature>
<feature type="compositionally biased region" description="Basic residues" evidence="1">
    <location>
        <begin position="141"/>
        <end position="151"/>
    </location>
</feature>
<gene>
    <name evidence="2" type="ORF">FKW77_004236</name>
</gene>
<protein>
    <submittedName>
        <fullName evidence="2">Uncharacterized protein</fullName>
    </submittedName>
</protein>
<sequence>MPSKRKLSAMVEPQLSEEPPAMSTRSKRARTIPPPQPQQHQSQSIASSIEIEELHDIVTATVTSATKRSRHSKRTNAMAAEQFMPSPTLTPSLTPAPEVSPSLKTRTLRERNTTKKSSPLSAIPDSNDTPPQGEQQQQHTLKQKMARKRTAAKAFSDSDLAPSLTLPQVEQHEPYTKKRKTTLKRTTAKSQSPLSVVQDVNTHPAPSLPPVQSARQKPRVTKQTMTQKRSAKVTTASSPHATLEPEDAALLSPAGHVVKFWMDQCRKVFPEHDGYEVTIHSIGDTGDQSKQQVIVWEKEFYDEAMLLRPSPKIPESKFDPTEEYKLPAPSLKSADGTRWWAEDDCDFLQLGVIQPPATMKEYTRAAKKLGTKFELRDVPILVIECRGADADHDGEWHNPGAPSISRSYSARPQSQIQKALIDNIYTFDDVKVKYEPAKGWLTQEQCFCATAIGDKIKFWKHVSPYPHLKPWSGILSKGNDGEKFSEIVSRKLAEVKEDGFEFAMEWDGRKTFANA</sequence>
<dbReference type="OrthoDB" id="10407671at2759"/>
<evidence type="ECO:0000256" key="1">
    <source>
        <dbReference type="SAM" id="MobiDB-lite"/>
    </source>
</evidence>
<feature type="region of interest" description="Disordered" evidence="1">
    <location>
        <begin position="1"/>
        <end position="50"/>
    </location>
</feature>
<reference evidence="2 3" key="1">
    <citation type="submission" date="2019-07" db="EMBL/GenBank/DDBJ databases">
        <title>Finished genome of Venturia effusa.</title>
        <authorList>
            <person name="Young C.A."/>
            <person name="Cox M.P."/>
            <person name="Ganley A.R.D."/>
            <person name="David W.J."/>
        </authorList>
    </citation>
    <scope>NUCLEOTIDE SEQUENCE [LARGE SCALE GENOMIC DNA]</scope>
    <source>
        <strain evidence="3">albino</strain>
    </source>
</reference>
<feature type="compositionally biased region" description="Low complexity" evidence="1">
    <location>
        <begin position="38"/>
        <end position="49"/>
    </location>
</feature>
<keyword evidence="3" id="KW-1185">Reference proteome</keyword>
<dbReference type="EMBL" id="CP042191">
    <property type="protein sequence ID" value="QDS72143.1"/>
    <property type="molecule type" value="Genomic_DNA"/>
</dbReference>
<feature type="region of interest" description="Disordered" evidence="1">
    <location>
        <begin position="62"/>
        <end position="242"/>
    </location>
</feature>
<feature type="compositionally biased region" description="Basic residues" evidence="1">
    <location>
        <begin position="177"/>
        <end position="187"/>
    </location>
</feature>
<organism evidence="2 3">
    <name type="scientific">Venturia effusa</name>
    <dbReference type="NCBI Taxonomy" id="50376"/>
    <lineage>
        <taxon>Eukaryota</taxon>
        <taxon>Fungi</taxon>
        <taxon>Dikarya</taxon>
        <taxon>Ascomycota</taxon>
        <taxon>Pezizomycotina</taxon>
        <taxon>Dothideomycetes</taxon>
        <taxon>Pleosporomycetidae</taxon>
        <taxon>Venturiales</taxon>
        <taxon>Venturiaceae</taxon>
        <taxon>Venturia</taxon>
    </lineage>
</organism>
<feature type="compositionally biased region" description="Polar residues" evidence="1">
    <location>
        <begin position="221"/>
        <end position="240"/>
    </location>
</feature>
<name>A0A517L932_9PEZI</name>
<dbReference type="AlphaFoldDB" id="A0A517L932"/>
<feature type="compositionally biased region" description="Polar residues" evidence="1">
    <location>
        <begin position="190"/>
        <end position="201"/>
    </location>
</feature>